<evidence type="ECO:0000256" key="1">
    <source>
        <dbReference type="ARBA" id="ARBA00004651"/>
    </source>
</evidence>
<dbReference type="Proteomes" id="UP000318483">
    <property type="component" value="Plasmid unnamed1"/>
</dbReference>
<keyword evidence="6 7" id="KW-0472">Membrane</keyword>
<feature type="transmembrane region" description="Helical" evidence="7">
    <location>
        <begin position="76"/>
        <end position="99"/>
    </location>
</feature>
<name>A0A5B8I9D3_9RHOB</name>
<feature type="transmembrane region" description="Helical" evidence="7">
    <location>
        <begin position="379"/>
        <end position="397"/>
    </location>
</feature>
<keyword evidence="8" id="KW-0614">Plasmid</keyword>
<evidence type="ECO:0000256" key="6">
    <source>
        <dbReference type="ARBA" id="ARBA00023136"/>
    </source>
</evidence>
<dbReference type="InterPro" id="IPR050833">
    <property type="entry name" value="Poly_Biosynth_Transport"/>
</dbReference>
<accession>A0A5B8I9D3</accession>
<feature type="transmembrane region" description="Helical" evidence="7">
    <location>
        <begin position="409"/>
        <end position="434"/>
    </location>
</feature>
<dbReference type="PANTHER" id="PTHR30250:SF10">
    <property type="entry name" value="LIPOPOLYSACCHARIDE BIOSYNTHESIS PROTEIN WZXC"/>
    <property type="match status" value="1"/>
</dbReference>
<feature type="transmembrane region" description="Helical" evidence="7">
    <location>
        <begin position="111"/>
        <end position="129"/>
    </location>
</feature>
<keyword evidence="4 7" id="KW-0812">Transmembrane</keyword>
<dbReference type="PANTHER" id="PTHR30250">
    <property type="entry name" value="PST FAMILY PREDICTED COLANIC ACID TRANSPORTER"/>
    <property type="match status" value="1"/>
</dbReference>
<feature type="transmembrane region" description="Helical" evidence="7">
    <location>
        <begin position="165"/>
        <end position="188"/>
    </location>
</feature>
<geneLocation type="plasmid" evidence="8 9">
    <name>unnamed1</name>
</geneLocation>
<evidence type="ECO:0000313" key="8">
    <source>
        <dbReference type="EMBL" id="QDY70469.1"/>
    </source>
</evidence>
<sequence>MTGLMRRAFVFANIEQYFVTLIGFINLFIVARLLSPEEIGIAAIGVSLATIALTVKEFVSSDFLIQRPSLSSADTATAFSMMAAVSLGISAFLLLIASWVETIYSQPGLAAFLRIMSIAAVFEAFFAPFQAMVRRDMAFSTLAWVSATGAAATGGVTIACALSDFGFMSIAYGHASGAFIKAICAISIRPGVIPRRPSFAQWRAVVSFGSSMGSISVLDRIYVSMPQLILGRTMPVSAVGYYNRASVLCAIPDRFMMSAVFSFAYPALAASIRAGGDACAAYLRAQSYISVVYCPALAMTALLADPIVTFALGPGWDTVIPLVRILSLASIFWFPIIVTQPMLFALGANRSAMIASFAGRGVGMVVLGGASFIGLMALAYGQFLAIPFYALVSLFVAHRHVRFSWAELAWVTSQSLVVLACTVLVPTLFLVLYGEGLSMGLIHAVICAALAASGWLFGIVVTRHPIRTELRILTSYARRSVLRNS</sequence>
<dbReference type="Pfam" id="PF13440">
    <property type="entry name" value="Polysacc_synt_3"/>
    <property type="match status" value="1"/>
</dbReference>
<comment type="similarity">
    <text evidence="2">Belongs to the polysaccharide synthase family.</text>
</comment>
<feature type="transmembrane region" description="Helical" evidence="7">
    <location>
        <begin position="141"/>
        <end position="159"/>
    </location>
</feature>
<organism evidence="8 9">
    <name type="scientific">Qingshengfaniella alkalisoli</name>
    <dbReference type="NCBI Taxonomy" id="2599296"/>
    <lineage>
        <taxon>Bacteria</taxon>
        <taxon>Pseudomonadati</taxon>
        <taxon>Pseudomonadota</taxon>
        <taxon>Alphaproteobacteria</taxon>
        <taxon>Rhodobacterales</taxon>
        <taxon>Paracoccaceae</taxon>
        <taxon>Qingshengfaniella</taxon>
    </lineage>
</organism>
<protein>
    <submittedName>
        <fullName evidence="8">Oligosaccharide flippase family protein</fullName>
    </submittedName>
</protein>
<evidence type="ECO:0000256" key="3">
    <source>
        <dbReference type="ARBA" id="ARBA00022475"/>
    </source>
</evidence>
<feature type="transmembrane region" description="Helical" evidence="7">
    <location>
        <begin position="39"/>
        <end position="55"/>
    </location>
</feature>
<dbReference type="KEGG" id="lit:FPZ52_12220"/>
<evidence type="ECO:0000256" key="4">
    <source>
        <dbReference type="ARBA" id="ARBA00022692"/>
    </source>
</evidence>
<feature type="transmembrane region" description="Helical" evidence="7">
    <location>
        <begin position="325"/>
        <end position="346"/>
    </location>
</feature>
<evidence type="ECO:0000256" key="5">
    <source>
        <dbReference type="ARBA" id="ARBA00022989"/>
    </source>
</evidence>
<dbReference type="OrthoDB" id="7356923at2"/>
<feature type="transmembrane region" description="Helical" evidence="7">
    <location>
        <begin position="440"/>
        <end position="461"/>
    </location>
</feature>
<dbReference type="EMBL" id="CP042262">
    <property type="protein sequence ID" value="QDY70469.1"/>
    <property type="molecule type" value="Genomic_DNA"/>
</dbReference>
<keyword evidence="9" id="KW-1185">Reference proteome</keyword>
<feature type="transmembrane region" description="Helical" evidence="7">
    <location>
        <begin position="288"/>
        <end position="313"/>
    </location>
</feature>
<proteinExistence type="inferred from homology"/>
<evidence type="ECO:0000256" key="7">
    <source>
        <dbReference type="SAM" id="Phobius"/>
    </source>
</evidence>
<dbReference type="AlphaFoldDB" id="A0A5B8I9D3"/>
<feature type="transmembrane region" description="Helical" evidence="7">
    <location>
        <begin position="12"/>
        <end position="33"/>
    </location>
</feature>
<reference evidence="8 9" key="1">
    <citation type="submission" date="2019-07" db="EMBL/GenBank/DDBJ databases">
        <title>Litoreibacter alkalisoli sp. nov., isolated from saline-alkaline soil.</title>
        <authorList>
            <person name="Wang S."/>
            <person name="Xu L."/>
            <person name="Xing Y.-T."/>
            <person name="Sun J.-Q."/>
        </authorList>
    </citation>
    <scope>NUCLEOTIDE SEQUENCE [LARGE SCALE GENOMIC DNA]</scope>
    <source>
        <strain evidence="8 9">LN3S51</strain>
        <plasmid evidence="8 9">unnamed1</plasmid>
    </source>
</reference>
<comment type="subcellular location">
    <subcellularLocation>
        <location evidence="1">Cell membrane</location>
        <topology evidence="1">Multi-pass membrane protein</topology>
    </subcellularLocation>
</comment>
<dbReference type="GO" id="GO:0005886">
    <property type="term" value="C:plasma membrane"/>
    <property type="evidence" value="ECO:0007669"/>
    <property type="project" value="UniProtKB-SubCell"/>
</dbReference>
<keyword evidence="3" id="KW-1003">Cell membrane</keyword>
<evidence type="ECO:0000256" key="2">
    <source>
        <dbReference type="ARBA" id="ARBA00007430"/>
    </source>
</evidence>
<feature type="transmembrane region" description="Helical" evidence="7">
    <location>
        <begin position="353"/>
        <end position="373"/>
    </location>
</feature>
<keyword evidence="5 7" id="KW-1133">Transmembrane helix</keyword>
<evidence type="ECO:0000313" key="9">
    <source>
        <dbReference type="Proteomes" id="UP000318483"/>
    </source>
</evidence>
<gene>
    <name evidence="8" type="ORF">FPZ52_12220</name>
</gene>